<evidence type="ECO:0000313" key="4">
    <source>
        <dbReference type="EMBL" id="KIW93535.1"/>
    </source>
</evidence>
<keyword evidence="2" id="KW-0521">NADP</keyword>
<protein>
    <recommendedName>
        <fullName evidence="6">Short chain dehydrogenase</fullName>
    </recommendedName>
</protein>
<evidence type="ECO:0000256" key="2">
    <source>
        <dbReference type="ARBA" id="ARBA00022857"/>
    </source>
</evidence>
<reference evidence="4" key="1">
    <citation type="submission" date="2015-01" db="EMBL/GenBank/DDBJ databases">
        <title>The Genome Sequence of Cladophialophora bantiana CBS 173.52.</title>
        <authorList>
            <consortium name="The Broad Institute Genomics Platform"/>
            <person name="Cuomo C."/>
            <person name="de Hoog S."/>
            <person name="Gorbushina A."/>
            <person name="Stielow B."/>
            <person name="Teixiera M."/>
            <person name="Abouelleil A."/>
            <person name="Chapman S.B."/>
            <person name="Priest M."/>
            <person name="Young S.K."/>
            <person name="Wortman J."/>
            <person name="Nusbaum C."/>
            <person name="Birren B."/>
        </authorList>
    </citation>
    <scope>NUCLEOTIDE SEQUENCE [LARGE SCALE GENOMIC DNA]</scope>
    <source>
        <strain evidence="4">CBS 173.52</strain>
    </source>
</reference>
<dbReference type="Proteomes" id="UP000053789">
    <property type="component" value="Unassembled WGS sequence"/>
</dbReference>
<dbReference type="SUPFAM" id="SSF51735">
    <property type="entry name" value="NAD(P)-binding Rossmann-fold domains"/>
    <property type="match status" value="1"/>
</dbReference>
<dbReference type="AlphaFoldDB" id="A0A0D2HRU8"/>
<name>A0A0D2HRU8_CLAB1</name>
<proteinExistence type="inferred from homology"/>
<dbReference type="InterPro" id="IPR002347">
    <property type="entry name" value="SDR_fam"/>
</dbReference>
<dbReference type="GeneID" id="27699068"/>
<evidence type="ECO:0000256" key="3">
    <source>
        <dbReference type="ARBA" id="ARBA00023002"/>
    </source>
</evidence>
<sequence length="268" mass="28246">MPSKYLSKLHDKSVLIVGGSSGIGYGIAEACLEFGAKVVIASRSADKVSSAVSTLKASYPEHAANVRGHTVDLNSAQTNFEEQLVALFDFATDNGTKKLDHVVETAGDLGLAGKLGLDIITPELMAQASSVRLVGVIMLAKVANKYLNKASTSSFTMTSGALIYKPRPGFGPFIGASGGKGALTRGLALDMAPIRVNLVSPGAIETELLYSSIPQGMERQQIAEMYKKMNLLGKIGSVEDVVESYLSLMKNGFQTGTVVHSEGGYLLI</sequence>
<dbReference type="InterPro" id="IPR051122">
    <property type="entry name" value="SDR_DHRS6-like"/>
</dbReference>
<keyword evidence="3" id="KW-0560">Oxidoreductase</keyword>
<dbReference type="InterPro" id="IPR036291">
    <property type="entry name" value="NAD(P)-bd_dom_sf"/>
</dbReference>
<dbReference type="Pfam" id="PF23441">
    <property type="entry name" value="SDR"/>
    <property type="match status" value="1"/>
</dbReference>
<dbReference type="OrthoDB" id="294295at2759"/>
<dbReference type="PANTHER" id="PTHR43477:SF1">
    <property type="entry name" value="DIHYDROANTICAPSIN 7-DEHYDROGENASE"/>
    <property type="match status" value="1"/>
</dbReference>
<dbReference type="Gene3D" id="3.40.50.720">
    <property type="entry name" value="NAD(P)-binding Rossmann-like Domain"/>
    <property type="match status" value="1"/>
</dbReference>
<dbReference type="VEuPathDB" id="FungiDB:Z519_06140"/>
<evidence type="ECO:0008006" key="6">
    <source>
        <dbReference type="Google" id="ProtNLM"/>
    </source>
</evidence>
<keyword evidence="5" id="KW-1185">Reference proteome</keyword>
<evidence type="ECO:0000256" key="1">
    <source>
        <dbReference type="ARBA" id="ARBA00006484"/>
    </source>
</evidence>
<gene>
    <name evidence="4" type="ORF">Z519_06140</name>
</gene>
<comment type="similarity">
    <text evidence="1">Belongs to the short-chain dehydrogenases/reductases (SDR) family.</text>
</comment>
<dbReference type="EMBL" id="KN846987">
    <property type="protein sequence ID" value="KIW93535.1"/>
    <property type="molecule type" value="Genomic_DNA"/>
</dbReference>
<dbReference type="GO" id="GO:0016491">
    <property type="term" value="F:oxidoreductase activity"/>
    <property type="evidence" value="ECO:0007669"/>
    <property type="project" value="UniProtKB-KW"/>
</dbReference>
<dbReference type="RefSeq" id="XP_016620204.1">
    <property type="nucleotide sequence ID" value="XM_016763880.1"/>
</dbReference>
<dbReference type="InterPro" id="IPR057571">
    <property type="entry name" value="SDR_PhqE-like"/>
</dbReference>
<dbReference type="PRINTS" id="PR00081">
    <property type="entry name" value="GDHRDH"/>
</dbReference>
<dbReference type="PANTHER" id="PTHR43477">
    <property type="entry name" value="DIHYDROANTICAPSIN 7-DEHYDROGENASE"/>
    <property type="match status" value="1"/>
</dbReference>
<dbReference type="HOGENOM" id="CLU_010194_15_2_1"/>
<accession>A0A0D2HRU8</accession>
<evidence type="ECO:0000313" key="5">
    <source>
        <dbReference type="Proteomes" id="UP000053789"/>
    </source>
</evidence>
<organism evidence="4 5">
    <name type="scientific">Cladophialophora bantiana (strain ATCC 10958 / CBS 173.52 / CDC B-1940 / NIH 8579)</name>
    <name type="common">Xylohypha bantiana</name>
    <dbReference type="NCBI Taxonomy" id="1442370"/>
    <lineage>
        <taxon>Eukaryota</taxon>
        <taxon>Fungi</taxon>
        <taxon>Dikarya</taxon>
        <taxon>Ascomycota</taxon>
        <taxon>Pezizomycotina</taxon>
        <taxon>Eurotiomycetes</taxon>
        <taxon>Chaetothyriomycetidae</taxon>
        <taxon>Chaetothyriales</taxon>
        <taxon>Herpotrichiellaceae</taxon>
        <taxon>Cladophialophora</taxon>
    </lineage>
</organism>